<dbReference type="GO" id="GO:0034220">
    <property type="term" value="P:monoatomic ion transmembrane transport"/>
    <property type="evidence" value="ECO:0007669"/>
    <property type="project" value="InterPro"/>
</dbReference>
<gene>
    <name evidence="13" type="ORF">C9I57_31765</name>
</gene>
<sequence>MDQQRWFAAKGLVTSVFGLTLAGAAQAQSSVTLYGVVDAGLLFTNKSPNASTGQNAGRQFALIDSGDSVSEFGLLGVEDLGHGMKAEFKLESGFSMANGAFNDSNGNMFGRQAWVGLSNDLGEFKAGLQFSPFLLSLYELDPRGLSQFGSGIVNYVNNVVATGIFNANAVSYTSPVIAGLQGSVMFAFGGAAGNFSAGRQYSASLKYDNGSLTINASLYNGNAGGNAQTPVPTTQPFLGRMLGAAYKFGKVTVKASFTSYKVAGSFNNNVYGGGVDYLLLPDLDLNGGVWVTSDRNQTTNHSVMGAVGVQYFLSKRTTLYGQVGVVNNHGAMNTGLSINGALNGVTGTTVGANLGVRHVF</sequence>
<evidence type="ECO:0000256" key="7">
    <source>
        <dbReference type="ARBA" id="ARBA00023065"/>
    </source>
</evidence>
<evidence type="ECO:0000256" key="5">
    <source>
        <dbReference type="ARBA" id="ARBA00022692"/>
    </source>
</evidence>
<accession>A0A2T3XJW5</accession>
<dbReference type="AlphaFoldDB" id="A0A2T3XJW5"/>
<keyword evidence="10" id="KW-0998">Cell outer membrane</keyword>
<dbReference type="GO" id="GO:0015288">
    <property type="term" value="F:porin activity"/>
    <property type="evidence" value="ECO:0007669"/>
    <property type="project" value="UniProtKB-KW"/>
</dbReference>
<dbReference type="SUPFAM" id="SSF56935">
    <property type="entry name" value="Porins"/>
    <property type="match status" value="1"/>
</dbReference>
<dbReference type="PANTHER" id="PTHR34501:SF9">
    <property type="entry name" value="MAJOR OUTER MEMBRANE PROTEIN P.IA"/>
    <property type="match status" value="1"/>
</dbReference>
<keyword evidence="5" id="KW-0812">Transmembrane</keyword>
<dbReference type="PRINTS" id="PR00184">
    <property type="entry name" value="NEISSPPORIN"/>
</dbReference>
<dbReference type="CDD" id="cd00342">
    <property type="entry name" value="gram_neg_porins"/>
    <property type="match status" value="1"/>
</dbReference>
<protein>
    <submittedName>
        <fullName evidence="13">Porin</fullName>
    </submittedName>
</protein>
<keyword evidence="8" id="KW-0626">Porin</keyword>
<keyword evidence="6 11" id="KW-0732">Signal</keyword>
<evidence type="ECO:0000256" key="11">
    <source>
        <dbReference type="SAM" id="SignalP"/>
    </source>
</evidence>
<dbReference type="Proteomes" id="UP000240638">
    <property type="component" value="Unassembled WGS sequence"/>
</dbReference>
<dbReference type="RefSeq" id="WP_107154474.1">
    <property type="nucleotide sequence ID" value="NZ_PYUC01000032.1"/>
</dbReference>
<dbReference type="Pfam" id="PF13609">
    <property type="entry name" value="Porin_4"/>
    <property type="match status" value="1"/>
</dbReference>
<evidence type="ECO:0000256" key="8">
    <source>
        <dbReference type="ARBA" id="ARBA00023114"/>
    </source>
</evidence>
<keyword evidence="9" id="KW-0472">Membrane</keyword>
<evidence type="ECO:0000313" key="13">
    <source>
        <dbReference type="EMBL" id="PTB16767.1"/>
    </source>
</evidence>
<evidence type="ECO:0000256" key="10">
    <source>
        <dbReference type="ARBA" id="ARBA00023237"/>
    </source>
</evidence>
<organism evidence="13 14">
    <name type="scientific">Trinickia symbiotica</name>
    <dbReference type="NCBI Taxonomy" id="863227"/>
    <lineage>
        <taxon>Bacteria</taxon>
        <taxon>Pseudomonadati</taxon>
        <taxon>Pseudomonadota</taxon>
        <taxon>Betaproteobacteria</taxon>
        <taxon>Burkholderiales</taxon>
        <taxon>Burkholderiaceae</taxon>
        <taxon>Trinickia</taxon>
    </lineage>
</organism>
<evidence type="ECO:0000256" key="6">
    <source>
        <dbReference type="ARBA" id="ARBA00022729"/>
    </source>
</evidence>
<evidence type="ECO:0000313" key="14">
    <source>
        <dbReference type="Proteomes" id="UP000240638"/>
    </source>
</evidence>
<keyword evidence="3" id="KW-0813">Transport</keyword>
<comment type="subunit">
    <text evidence="2">Homotrimer.</text>
</comment>
<dbReference type="InterPro" id="IPR002299">
    <property type="entry name" value="Porin_Neis"/>
</dbReference>
<dbReference type="PRINTS" id="PR00182">
    <property type="entry name" value="ECOLNEIPORIN"/>
</dbReference>
<feature type="signal peptide" evidence="11">
    <location>
        <begin position="1"/>
        <end position="27"/>
    </location>
</feature>
<dbReference type="InterPro" id="IPR023614">
    <property type="entry name" value="Porin_dom_sf"/>
</dbReference>
<reference evidence="13 14" key="1">
    <citation type="submission" date="2018-03" db="EMBL/GenBank/DDBJ databases">
        <title>Whole genome analyses suggest that Burkholderia sensu lato contains two further novel genera in the rhizoxinica-symbiotica group Mycetohabitans gen. nov., and Trinickia gen. nov.: implications for the evolution of diazotrophy and nodulation in the Burkholderiaceae.</title>
        <authorList>
            <person name="Estrada De Los Santos P."/>
            <person name="Palmer M."/>
            <person name="Chavez-Ramirez B."/>
            <person name="Steenkamp E.T."/>
            <person name="Hirsch A.M."/>
            <person name="Manyaka P."/>
            <person name="Maluk M."/>
            <person name="Lafos M."/>
            <person name="Crook M."/>
            <person name="Gross E."/>
            <person name="Simon M.F."/>
            <person name="Bueno Dos Reis Junior F."/>
            <person name="Poole P.S."/>
            <person name="Venter S.N."/>
            <person name="James E.K."/>
        </authorList>
    </citation>
    <scope>NUCLEOTIDE SEQUENCE [LARGE SCALE GENOMIC DNA]</scope>
    <source>
        <strain evidence="13 14">JPY-366</strain>
    </source>
</reference>
<feature type="chain" id="PRO_5015600926" evidence="11">
    <location>
        <begin position="28"/>
        <end position="360"/>
    </location>
</feature>
<evidence type="ECO:0000256" key="9">
    <source>
        <dbReference type="ARBA" id="ARBA00023136"/>
    </source>
</evidence>
<feature type="domain" description="Porin" evidence="12">
    <location>
        <begin position="20"/>
        <end position="330"/>
    </location>
</feature>
<evidence type="ECO:0000256" key="3">
    <source>
        <dbReference type="ARBA" id="ARBA00022448"/>
    </source>
</evidence>
<dbReference type="InterPro" id="IPR050298">
    <property type="entry name" value="Gram-neg_bact_OMP"/>
</dbReference>
<dbReference type="GO" id="GO:0046930">
    <property type="term" value="C:pore complex"/>
    <property type="evidence" value="ECO:0007669"/>
    <property type="project" value="UniProtKB-KW"/>
</dbReference>
<comment type="subcellular location">
    <subcellularLocation>
        <location evidence="1">Cell outer membrane</location>
        <topology evidence="1">Multi-pass membrane protein</topology>
    </subcellularLocation>
</comment>
<dbReference type="EMBL" id="PYUC01000032">
    <property type="protein sequence ID" value="PTB16767.1"/>
    <property type="molecule type" value="Genomic_DNA"/>
</dbReference>
<keyword evidence="7" id="KW-0406">Ion transport</keyword>
<comment type="caution">
    <text evidence="13">The sequence shown here is derived from an EMBL/GenBank/DDBJ whole genome shotgun (WGS) entry which is preliminary data.</text>
</comment>
<keyword evidence="4" id="KW-1134">Transmembrane beta strand</keyword>
<dbReference type="InterPro" id="IPR033900">
    <property type="entry name" value="Gram_neg_porin_domain"/>
</dbReference>
<name>A0A2T3XJW5_9BURK</name>
<dbReference type="InterPro" id="IPR001702">
    <property type="entry name" value="Porin_Gram-ve"/>
</dbReference>
<evidence type="ECO:0000256" key="2">
    <source>
        <dbReference type="ARBA" id="ARBA00011233"/>
    </source>
</evidence>
<evidence type="ECO:0000259" key="12">
    <source>
        <dbReference type="Pfam" id="PF13609"/>
    </source>
</evidence>
<proteinExistence type="predicted"/>
<dbReference type="PANTHER" id="PTHR34501">
    <property type="entry name" value="PROTEIN YDDL-RELATED"/>
    <property type="match status" value="1"/>
</dbReference>
<dbReference type="GO" id="GO:0009279">
    <property type="term" value="C:cell outer membrane"/>
    <property type="evidence" value="ECO:0007669"/>
    <property type="project" value="UniProtKB-SubCell"/>
</dbReference>
<dbReference type="Gene3D" id="2.40.160.10">
    <property type="entry name" value="Porin"/>
    <property type="match status" value="1"/>
</dbReference>
<evidence type="ECO:0000256" key="1">
    <source>
        <dbReference type="ARBA" id="ARBA00004571"/>
    </source>
</evidence>
<evidence type="ECO:0000256" key="4">
    <source>
        <dbReference type="ARBA" id="ARBA00022452"/>
    </source>
</evidence>